<dbReference type="AlphaFoldDB" id="A0A1V0FYK8"/>
<organism evidence="1">
    <name type="scientific">Trypanosoma brucei</name>
    <dbReference type="NCBI Taxonomy" id="5691"/>
    <lineage>
        <taxon>Eukaryota</taxon>
        <taxon>Discoba</taxon>
        <taxon>Euglenozoa</taxon>
        <taxon>Kinetoplastea</taxon>
        <taxon>Metakinetoplastina</taxon>
        <taxon>Trypanosomatida</taxon>
        <taxon>Trypanosomatidae</taxon>
        <taxon>Trypanosoma</taxon>
    </lineage>
</organism>
<protein>
    <submittedName>
        <fullName evidence="1">Variant surface glycoprotein</fullName>
    </submittedName>
</protein>
<proteinExistence type="predicted"/>
<sequence>MSQKLVDMFTNWSAIAITICTAVSPHTTRAAGNTGDTAKEKIMTLCQEAAFVLKIADTYERLVKEKADTASPLQKQATKKNIEAAENKAEKSALLTILEKVATAAAFSNRDANEDSSARLLNAANKFRDRGALLLGRLRQSSLTRTTDLNPFQFVSTMFFKLRTANAADTANECTESQKKAVDGDTVLKPQAYGKTELKNFCI</sequence>
<name>A0A1V0FYK8_9TRYP</name>
<accession>A0A1V0FYK8</accession>
<reference evidence="1" key="1">
    <citation type="submission" date="2016-12" db="EMBL/GenBank/DDBJ databases">
        <title>Extending the VSGnome of Trypanosoma brucei strain TREU927.</title>
        <authorList>
            <person name="Cross G.A."/>
        </authorList>
    </citation>
    <scope>NUCLEOTIDE SEQUENCE</scope>
    <source>
        <strain evidence="1">Tb927.99.2050</strain>
    </source>
</reference>
<evidence type="ECO:0000313" key="1">
    <source>
        <dbReference type="EMBL" id="ARB50931.1"/>
    </source>
</evidence>
<dbReference type="EMBL" id="KY404680">
    <property type="protein sequence ID" value="ARB50931.1"/>
    <property type="molecule type" value="Genomic_DNA"/>
</dbReference>